<reference evidence="3" key="1">
    <citation type="submission" date="2014-12" db="EMBL/GenBank/DDBJ databases">
        <title>Genome Sequence of Valsa Canker Pathogens Uncovers a Specific Adaption of Colonization on Woody Bark.</title>
        <authorList>
            <person name="Yin Z."/>
            <person name="Liu H."/>
            <person name="Gao X."/>
            <person name="Li Z."/>
            <person name="Song N."/>
            <person name="Ke X."/>
            <person name="Dai Q."/>
            <person name="Wu Y."/>
            <person name="Sun Y."/>
            <person name="Xu J.-R."/>
            <person name="Kang Z.K."/>
            <person name="Wang L."/>
            <person name="Huang L."/>
        </authorList>
    </citation>
    <scope>NUCLEOTIDE SEQUENCE [LARGE SCALE GENOMIC DNA]</scope>
    <source>
        <strain evidence="3">SXYL134</strain>
    </source>
</reference>
<evidence type="ECO:0000313" key="2">
    <source>
        <dbReference type="EMBL" id="KUI61023.1"/>
    </source>
</evidence>
<sequence>MLSAGGSQSGLLVWDKPHGSRYPKNSKSYRRRTTADPLSYIITGSALGRTVGSSADRAATSFLHGTKPEDPPPNLSRVLILVAFQIFELQQRLGRWLRLKIVGILTTNFL</sequence>
<accession>A0A194VAX7</accession>
<keyword evidence="3" id="KW-1185">Reference proteome</keyword>
<gene>
    <name evidence="2" type="ORF">VP1G_11277</name>
</gene>
<feature type="region of interest" description="Disordered" evidence="1">
    <location>
        <begin position="1"/>
        <end position="28"/>
    </location>
</feature>
<name>A0A194VAX7_CYTMA</name>
<feature type="compositionally biased region" description="Polar residues" evidence="1">
    <location>
        <begin position="1"/>
        <end position="10"/>
    </location>
</feature>
<evidence type="ECO:0000256" key="1">
    <source>
        <dbReference type="SAM" id="MobiDB-lite"/>
    </source>
</evidence>
<proteinExistence type="predicted"/>
<dbReference type="Proteomes" id="UP000078576">
    <property type="component" value="Unassembled WGS sequence"/>
</dbReference>
<dbReference type="AlphaFoldDB" id="A0A194VAX7"/>
<organism evidence="2 3">
    <name type="scientific">Cytospora mali</name>
    <name type="common">Apple Valsa canker fungus</name>
    <name type="synonym">Valsa mali</name>
    <dbReference type="NCBI Taxonomy" id="578113"/>
    <lineage>
        <taxon>Eukaryota</taxon>
        <taxon>Fungi</taxon>
        <taxon>Dikarya</taxon>
        <taxon>Ascomycota</taxon>
        <taxon>Pezizomycotina</taxon>
        <taxon>Sordariomycetes</taxon>
        <taxon>Sordariomycetidae</taxon>
        <taxon>Diaporthales</taxon>
        <taxon>Cytosporaceae</taxon>
        <taxon>Cytospora</taxon>
    </lineage>
</organism>
<evidence type="ECO:0000313" key="3">
    <source>
        <dbReference type="Proteomes" id="UP000078576"/>
    </source>
</evidence>
<protein>
    <submittedName>
        <fullName evidence="2">Uncharacterized protein</fullName>
    </submittedName>
</protein>
<dbReference type="EMBL" id="KN714765">
    <property type="protein sequence ID" value="KUI61023.1"/>
    <property type="molecule type" value="Genomic_DNA"/>
</dbReference>